<evidence type="ECO:0000313" key="1">
    <source>
        <dbReference type="EMBL" id="KHN78942.1"/>
    </source>
</evidence>
<organism evidence="1 2">
    <name type="scientific">Toxocara canis</name>
    <name type="common">Canine roundworm</name>
    <dbReference type="NCBI Taxonomy" id="6265"/>
    <lineage>
        <taxon>Eukaryota</taxon>
        <taxon>Metazoa</taxon>
        <taxon>Ecdysozoa</taxon>
        <taxon>Nematoda</taxon>
        <taxon>Chromadorea</taxon>
        <taxon>Rhabditida</taxon>
        <taxon>Spirurina</taxon>
        <taxon>Ascaridomorpha</taxon>
        <taxon>Ascaridoidea</taxon>
        <taxon>Toxocaridae</taxon>
        <taxon>Toxocara</taxon>
    </lineage>
</organism>
<dbReference type="EMBL" id="JPKZ01001973">
    <property type="protein sequence ID" value="KHN78942.1"/>
    <property type="molecule type" value="Genomic_DNA"/>
</dbReference>
<dbReference type="Proteomes" id="UP000031036">
    <property type="component" value="Unassembled WGS sequence"/>
</dbReference>
<dbReference type="AlphaFoldDB" id="A0A0B2VBX3"/>
<keyword evidence="2" id="KW-1185">Reference proteome</keyword>
<gene>
    <name evidence="1" type="ORF">Tcan_03632</name>
</gene>
<sequence length="72" mass="8275">MRNFESHSALFNELIKTRNAPRPNQFGKLAIARTRYAKHFPLESIRSRSPLLANVAKLHAHRTDVCLSSTMR</sequence>
<comment type="caution">
    <text evidence="1">The sequence shown here is derived from an EMBL/GenBank/DDBJ whole genome shotgun (WGS) entry which is preliminary data.</text>
</comment>
<reference evidence="1 2" key="1">
    <citation type="submission" date="2014-11" db="EMBL/GenBank/DDBJ databases">
        <title>Genetic blueprint of the zoonotic pathogen Toxocara canis.</title>
        <authorList>
            <person name="Zhu X.-Q."/>
            <person name="Korhonen P.K."/>
            <person name="Cai H."/>
            <person name="Young N.D."/>
            <person name="Nejsum P."/>
            <person name="von Samson-Himmelstjerna G."/>
            <person name="Boag P.R."/>
            <person name="Tan P."/>
            <person name="Li Q."/>
            <person name="Min J."/>
            <person name="Yang Y."/>
            <person name="Wang X."/>
            <person name="Fang X."/>
            <person name="Hall R.S."/>
            <person name="Hofmann A."/>
            <person name="Sternberg P.W."/>
            <person name="Jex A.R."/>
            <person name="Gasser R.B."/>
        </authorList>
    </citation>
    <scope>NUCLEOTIDE SEQUENCE [LARGE SCALE GENOMIC DNA]</scope>
    <source>
        <strain evidence="1">PN_DK_2014</strain>
    </source>
</reference>
<protein>
    <submittedName>
        <fullName evidence="1">Uncharacterized protein</fullName>
    </submittedName>
</protein>
<evidence type="ECO:0000313" key="2">
    <source>
        <dbReference type="Proteomes" id="UP000031036"/>
    </source>
</evidence>
<name>A0A0B2VBX3_TOXCA</name>
<accession>A0A0B2VBX3</accession>
<proteinExistence type="predicted"/>